<proteinExistence type="predicted"/>
<gene>
    <name evidence="2" type="ORF">LZ496_11435</name>
</gene>
<accession>A0ABT0RXF0</accession>
<organism evidence="2 3">
    <name type="scientific">Sphingomonas caseinilyticus</name>
    <dbReference type="NCBI Taxonomy" id="2908205"/>
    <lineage>
        <taxon>Bacteria</taxon>
        <taxon>Pseudomonadati</taxon>
        <taxon>Pseudomonadota</taxon>
        <taxon>Alphaproteobacteria</taxon>
        <taxon>Sphingomonadales</taxon>
        <taxon>Sphingomonadaceae</taxon>
        <taxon>Sphingomonas</taxon>
    </lineage>
</organism>
<keyword evidence="1" id="KW-0812">Transmembrane</keyword>
<protein>
    <submittedName>
        <fullName evidence="2">Uncharacterized protein</fullName>
    </submittedName>
</protein>
<evidence type="ECO:0000256" key="1">
    <source>
        <dbReference type="SAM" id="Phobius"/>
    </source>
</evidence>
<evidence type="ECO:0000313" key="2">
    <source>
        <dbReference type="EMBL" id="MCL6699390.1"/>
    </source>
</evidence>
<evidence type="ECO:0000313" key="3">
    <source>
        <dbReference type="Proteomes" id="UP001203410"/>
    </source>
</evidence>
<dbReference type="RefSeq" id="WP_249904807.1">
    <property type="nucleotide sequence ID" value="NZ_JAMGBA010000002.1"/>
</dbReference>
<dbReference type="EMBL" id="JAMGBA010000002">
    <property type="protein sequence ID" value="MCL6699390.1"/>
    <property type="molecule type" value="Genomic_DNA"/>
</dbReference>
<keyword evidence="1" id="KW-0472">Membrane</keyword>
<feature type="transmembrane region" description="Helical" evidence="1">
    <location>
        <begin position="25"/>
        <end position="45"/>
    </location>
</feature>
<dbReference type="Proteomes" id="UP001203410">
    <property type="component" value="Unassembled WGS sequence"/>
</dbReference>
<keyword evidence="1" id="KW-1133">Transmembrane helix</keyword>
<keyword evidence="3" id="KW-1185">Reference proteome</keyword>
<reference evidence="2 3" key="1">
    <citation type="submission" date="2022-05" db="EMBL/GenBank/DDBJ databases">
        <authorList>
            <person name="Jo J.-H."/>
            <person name="Im W.-T."/>
        </authorList>
    </citation>
    <scope>NUCLEOTIDE SEQUENCE [LARGE SCALE GENOMIC DNA]</scope>
    <source>
        <strain evidence="2 3">NSE70-1</strain>
    </source>
</reference>
<sequence>MTDVRPEHLTATEARAGTTPHVTRVVLGVGLLLVIIAFALILFIAR</sequence>
<name>A0ABT0RXF0_9SPHN</name>
<comment type="caution">
    <text evidence="2">The sequence shown here is derived from an EMBL/GenBank/DDBJ whole genome shotgun (WGS) entry which is preliminary data.</text>
</comment>